<accession>A0A7Z2ZM14</accession>
<protein>
    <submittedName>
        <fullName evidence="1">Uncharacterized protein</fullName>
    </submittedName>
</protein>
<dbReference type="Proteomes" id="UP000502248">
    <property type="component" value="Chromosome"/>
</dbReference>
<keyword evidence="2" id="KW-1185">Reference proteome</keyword>
<gene>
    <name evidence="1" type="ORF">HH215_16260</name>
</gene>
<organism evidence="1 2">
    <name type="scientific">Cohnella herbarum</name>
    <dbReference type="NCBI Taxonomy" id="2728023"/>
    <lineage>
        <taxon>Bacteria</taxon>
        <taxon>Bacillati</taxon>
        <taxon>Bacillota</taxon>
        <taxon>Bacilli</taxon>
        <taxon>Bacillales</taxon>
        <taxon>Paenibacillaceae</taxon>
        <taxon>Cohnella</taxon>
    </lineage>
</organism>
<proteinExistence type="predicted"/>
<name>A0A7Z2ZM14_9BACL</name>
<evidence type="ECO:0000313" key="2">
    <source>
        <dbReference type="Proteomes" id="UP000502248"/>
    </source>
</evidence>
<dbReference type="KEGG" id="cheb:HH215_16260"/>
<dbReference type="EMBL" id="CP051680">
    <property type="protein sequence ID" value="QJD84578.1"/>
    <property type="molecule type" value="Genomic_DNA"/>
</dbReference>
<reference evidence="1 2" key="1">
    <citation type="submission" date="2020-04" db="EMBL/GenBank/DDBJ databases">
        <title>Genome sequencing of novel species.</title>
        <authorList>
            <person name="Heo J."/>
            <person name="Kim S.-J."/>
            <person name="Kim J.-S."/>
            <person name="Hong S.-B."/>
            <person name="Kwon S.-W."/>
        </authorList>
    </citation>
    <scope>NUCLEOTIDE SEQUENCE [LARGE SCALE GENOMIC DNA]</scope>
    <source>
        <strain evidence="1 2">MFER-1</strain>
    </source>
</reference>
<evidence type="ECO:0000313" key="1">
    <source>
        <dbReference type="EMBL" id="QJD84578.1"/>
    </source>
</evidence>
<dbReference type="RefSeq" id="WP_169280859.1">
    <property type="nucleotide sequence ID" value="NZ_CP051680.1"/>
</dbReference>
<dbReference type="AlphaFoldDB" id="A0A7Z2ZM14"/>
<sequence length="178" mass="21185">MKVPLSTNLAIPANLPALADVTRLSRAIHDYMSHPASTQSNLLQRSFLLKRYRSNNHLELKLERLRRFKSSKQLPCEELERLRRFKSSKQLPCEELERLRRFKSSKQLPCEELERLCRFKSSKQLPCEELERLRRFKSSKQLPCEELERLRRYYSGLPKYGEILSLPPNFRLTNHDTN</sequence>